<proteinExistence type="predicted"/>
<evidence type="ECO:0000256" key="5">
    <source>
        <dbReference type="ARBA" id="ARBA00022989"/>
    </source>
</evidence>
<organism evidence="9 10">
    <name type="scientific">Tepidiforma bonchosmolovskayae</name>
    <dbReference type="NCBI Taxonomy" id="2601677"/>
    <lineage>
        <taxon>Bacteria</taxon>
        <taxon>Bacillati</taxon>
        <taxon>Chloroflexota</taxon>
        <taxon>Tepidiformia</taxon>
        <taxon>Tepidiformales</taxon>
        <taxon>Tepidiformaceae</taxon>
        <taxon>Tepidiforma</taxon>
    </lineage>
</organism>
<dbReference type="EMBL" id="CP042829">
    <property type="protein sequence ID" value="QFG03665.1"/>
    <property type="molecule type" value="Genomic_DNA"/>
</dbReference>
<feature type="transmembrane region" description="Helical" evidence="8">
    <location>
        <begin position="388"/>
        <end position="410"/>
    </location>
</feature>
<dbReference type="Pfam" id="PF05977">
    <property type="entry name" value="MFS_3"/>
    <property type="match status" value="1"/>
</dbReference>
<feature type="transmembrane region" description="Helical" evidence="8">
    <location>
        <begin position="57"/>
        <end position="79"/>
    </location>
</feature>
<keyword evidence="3" id="KW-1003">Cell membrane</keyword>
<dbReference type="CDD" id="cd06173">
    <property type="entry name" value="MFS_MefA_like"/>
    <property type="match status" value="1"/>
</dbReference>
<dbReference type="Proteomes" id="UP000326331">
    <property type="component" value="Chromosome"/>
</dbReference>
<dbReference type="InterPro" id="IPR036259">
    <property type="entry name" value="MFS_trans_sf"/>
</dbReference>
<evidence type="ECO:0000256" key="3">
    <source>
        <dbReference type="ARBA" id="ARBA00022475"/>
    </source>
</evidence>
<dbReference type="SUPFAM" id="SSF103473">
    <property type="entry name" value="MFS general substrate transporter"/>
    <property type="match status" value="1"/>
</dbReference>
<keyword evidence="2" id="KW-0813">Transport</keyword>
<keyword evidence="10" id="KW-1185">Reference proteome</keyword>
<feature type="region of interest" description="Disordered" evidence="7">
    <location>
        <begin position="26"/>
        <end position="45"/>
    </location>
</feature>
<sequence length="443" mass="46567">MERWAVIVQDCGGGRSCARSSRLSSQAVAGTERSPRAGGLTAPGRPLASLRHRDFRVLLFSTMALQVGSWVQTIGQGWLVVNDLGGSATNLAVVALLRGAFLVLVSPFGGVIAGRYERRGLLMVYTAVSAAIAVLLAVLVSTGSIELWMVYVLAALAGIVEALAGPIRSLLVFDTVGPEEMTNAVALNALGGNAMRVIGPAIGGALIGLIGTEGTFEVQAGCLVVSLVLTARLRRFEPELREGNENAFVSVGRGLAYVVRDRPMALIVGMAVLPSVLVYPYVSFLPVFAKDVLHEGAEAYGFLAGAVGLGSLAGGAIVAATSNRQRLGPAMTWACLFYCLSVAGFTFMRELWFAVGALVVAGVFHSIYAAFNASLMQMKAAPEFRSRVVALQTVTWGLTPFAGLLMGAMIDRWGAPHTVLAWMLAAAGLTLALALGSRELRRV</sequence>
<dbReference type="PANTHER" id="PTHR23513">
    <property type="entry name" value="INTEGRAL MEMBRANE EFFLUX PROTEIN-RELATED"/>
    <property type="match status" value="1"/>
</dbReference>
<dbReference type="PANTHER" id="PTHR23513:SF6">
    <property type="entry name" value="MAJOR FACILITATOR SUPERFAMILY ASSOCIATED DOMAIN-CONTAINING PROTEIN"/>
    <property type="match status" value="1"/>
</dbReference>
<evidence type="ECO:0000256" key="4">
    <source>
        <dbReference type="ARBA" id="ARBA00022692"/>
    </source>
</evidence>
<feature type="transmembrane region" description="Helical" evidence="8">
    <location>
        <begin position="351"/>
        <end position="376"/>
    </location>
</feature>
<evidence type="ECO:0000256" key="6">
    <source>
        <dbReference type="ARBA" id="ARBA00023136"/>
    </source>
</evidence>
<comment type="subcellular location">
    <subcellularLocation>
        <location evidence="1">Cell membrane</location>
        <topology evidence="1">Multi-pass membrane protein</topology>
    </subcellularLocation>
</comment>
<feature type="transmembrane region" description="Helical" evidence="8">
    <location>
        <begin position="416"/>
        <end position="436"/>
    </location>
</feature>
<reference evidence="9 10" key="1">
    <citation type="submission" date="2019-10" db="EMBL/GenBank/DDBJ databases">
        <title>Thermopilla bonchosmolovskayae gen. nov., sp. nov., a moderately thermophilic Chloroflexi bacterium from a Chukotka hot spring (Arctic, Russia), representing a novel classis Thermopillaia, which include previously uncultivated lineage OLB14.</title>
        <authorList>
            <person name="Kochetkova T.V."/>
            <person name="Zayulina K.S."/>
            <person name="Zhigarkov V.S."/>
            <person name="Minaev N.V."/>
            <person name="Novikov A."/>
            <person name="Toshchakov S.V."/>
            <person name="Elcheninov A.G."/>
            <person name="Kublanov I.V."/>
        </authorList>
    </citation>
    <scope>NUCLEOTIDE SEQUENCE [LARGE SCALE GENOMIC DNA]</scope>
    <source>
        <strain evidence="9 10">3753O</strain>
    </source>
</reference>
<accession>A0ABX6C315</accession>
<gene>
    <name evidence="9" type="ORF">Tbon_10280</name>
</gene>
<name>A0ABX6C315_9CHLR</name>
<evidence type="ECO:0000256" key="7">
    <source>
        <dbReference type="SAM" id="MobiDB-lite"/>
    </source>
</evidence>
<keyword evidence="5 8" id="KW-1133">Transmembrane helix</keyword>
<feature type="transmembrane region" description="Helical" evidence="8">
    <location>
        <begin position="302"/>
        <end position="320"/>
    </location>
</feature>
<feature type="transmembrane region" description="Helical" evidence="8">
    <location>
        <begin position="263"/>
        <end position="282"/>
    </location>
</feature>
<dbReference type="InterPro" id="IPR010290">
    <property type="entry name" value="TM_effector"/>
</dbReference>
<keyword evidence="4 8" id="KW-0812">Transmembrane</keyword>
<feature type="transmembrane region" description="Helical" evidence="8">
    <location>
        <begin position="148"/>
        <end position="173"/>
    </location>
</feature>
<feature type="transmembrane region" description="Helical" evidence="8">
    <location>
        <begin position="120"/>
        <end position="142"/>
    </location>
</feature>
<evidence type="ECO:0000256" key="8">
    <source>
        <dbReference type="SAM" id="Phobius"/>
    </source>
</evidence>
<keyword evidence="6 8" id="KW-0472">Membrane</keyword>
<evidence type="ECO:0000313" key="10">
    <source>
        <dbReference type="Proteomes" id="UP000326331"/>
    </source>
</evidence>
<dbReference type="RefSeq" id="WP_158067617.1">
    <property type="nucleotide sequence ID" value="NZ_CP042829.1"/>
</dbReference>
<evidence type="ECO:0000256" key="1">
    <source>
        <dbReference type="ARBA" id="ARBA00004651"/>
    </source>
</evidence>
<dbReference type="Gene3D" id="1.20.1250.20">
    <property type="entry name" value="MFS general substrate transporter like domains"/>
    <property type="match status" value="1"/>
</dbReference>
<evidence type="ECO:0000256" key="2">
    <source>
        <dbReference type="ARBA" id="ARBA00022448"/>
    </source>
</evidence>
<feature type="transmembrane region" description="Helical" evidence="8">
    <location>
        <begin position="91"/>
        <end position="113"/>
    </location>
</feature>
<feature type="transmembrane region" description="Helical" evidence="8">
    <location>
        <begin position="327"/>
        <end position="345"/>
    </location>
</feature>
<protein>
    <submittedName>
        <fullName evidence="9">MFS transporter</fullName>
    </submittedName>
</protein>
<evidence type="ECO:0000313" key="9">
    <source>
        <dbReference type="EMBL" id="QFG03665.1"/>
    </source>
</evidence>